<evidence type="ECO:0000256" key="1">
    <source>
        <dbReference type="SAM" id="MobiDB-lite"/>
    </source>
</evidence>
<feature type="region of interest" description="Disordered" evidence="1">
    <location>
        <begin position="1"/>
        <end position="78"/>
    </location>
</feature>
<dbReference type="EMBL" id="DUZY01000004">
    <property type="protein sequence ID" value="DAD34197.1"/>
    <property type="molecule type" value="Genomic_DNA"/>
</dbReference>
<proteinExistence type="predicted"/>
<gene>
    <name evidence="2" type="ORF">HUJ06_004837</name>
</gene>
<dbReference type="AlphaFoldDB" id="A0A822YNV8"/>
<dbReference type="Proteomes" id="UP000607653">
    <property type="component" value="Unassembled WGS sequence"/>
</dbReference>
<comment type="caution">
    <text evidence="2">The sequence shown here is derived from an EMBL/GenBank/DDBJ whole genome shotgun (WGS) entry which is preliminary data.</text>
</comment>
<keyword evidence="3" id="KW-1185">Reference proteome</keyword>
<reference evidence="2 3" key="1">
    <citation type="journal article" date="2020" name="Mol. Biol. Evol.">
        <title>Distinct Expression and Methylation Patterns for Genes with Different Fates following a Single Whole-Genome Duplication in Flowering Plants.</title>
        <authorList>
            <person name="Shi T."/>
            <person name="Rahmani R.S."/>
            <person name="Gugger P.F."/>
            <person name="Wang M."/>
            <person name="Li H."/>
            <person name="Zhang Y."/>
            <person name="Li Z."/>
            <person name="Wang Q."/>
            <person name="Van de Peer Y."/>
            <person name="Marchal K."/>
            <person name="Chen J."/>
        </authorList>
    </citation>
    <scope>NUCLEOTIDE SEQUENCE [LARGE SCALE GENOMIC DNA]</scope>
    <source>
        <tissue evidence="2">Leaf</tissue>
    </source>
</reference>
<organism evidence="2 3">
    <name type="scientific">Nelumbo nucifera</name>
    <name type="common">Sacred lotus</name>
    <dbReference type="NCBI Taxonomy" id="4432"/>
    <lineage>
        <taxon>Eukaryota</taxon>
        <taxon>Viridiplantae</taxon>
        <taxon>Streptophyta</taxon>
        <taxon>Embryophyta</taxon>
        <taxon>Tracheophyta</taxon>
        <taxon>Spermatophyta</taxon>
        <taxon>Magnoliopsida</taxon>
        <taxon>Proteales</taxon>
        <taxon>Nelumbonaceae</taxon>
        <taxon>Nelumbo</taxon>
    </lineage>
</organism>
<feature type="compositionally biased region" description="Low complexity" evidence="1">
    <location>
        <begin position="58"/>
        <end position="77"/>
    </location>
</feature>
<name>A0A822YNV8_NELNU</name>
<protein>
    <submittedName>
        <fullName evidence="2">Uncharacterized protein</fullName>
    </submittedName>
</protein>
<evidence type="ECO:0000313" key="2">
    <source>
        <dbReference type="EMBL" id="DAD34197.1"/>
    </source>
</evidence>
<sequence>MKTKSLFASCYPPRAQNNKGSEKPKLLSESGSATPYVDDIFHSDHMQEPPIMGSKGQSSSSSSTSCTTSSFSSSSHTASKEFSMISDLARHHTELKAGQN</sequence>
<accession>A0A822YNV8</accession>
<evidence type="ECO:0000313" key="3">
    <source>
        <dbReference type="Proteomes" id="UP000607653"/>
    </source>
</evidence>